<dbReference type="InterPro" id="IPR036291">
    <property type="entry name" value="NAD(P)-bd_dom_sf"/>
</dbReference>
<comment type="caution">
    <text evidence="6">The sequence shown here is derived from an EMBL/GenBank/DDBJ whole genome shotgun (WGS) entry which is preliminary data.</text>
</comment>
<evidence type="ECO:0000256" key="3">
    <source>
        <dbReference type="ARBA" id="ARBA00023002"/>
    </source>
</evidence>
<reference evidence="6 7" key="1">
    <citation type="journal article" date="2019" name="Emerg. Microbes Infect.">
        <title>Comprehensive subspecies identification of 175 nontuberculous mycobacteria species based on 7547 genomic profiles.</title>
        <authorList>
            <person name="Matsumoto Y."/>
            <person name="Kinjo T."/>
            <person name="Motooka D."/>
            <person name="Nabeya D."/>
            <person name="Jung N."/>
            <person name="Uechi K."/>
            <person name="Horii T."/>
            <person name="Iida T."/>
            <person name="Fujita J."/>
            <person name="Nakamura S."/>
        </authorList>
    </citation>
    <scope>NUCLEOTIDE SEQUENCE [LARGE SCALE GENOMIC DNA]</scope>
    <source>
        <strain evidence="6 7">JCM 17322</strain>
    </source>
</reference>
<dbReference type="AlphaFoldDB" id="A0A7I9Y2C0"/>
<dbReference type="SUPFAM" id="SSF51735">
    <property type="entry name" value="NAD(P)-binding Rossmann-fold domains"/>
    <property type="match status" value="1"/>
</dbReference>
<dbReference type="Proteomes" id="UP000465361">
    <property type="component" value="Unassembled WGS sequence"/>
</dbReference>
<keyword evidence="3" id="KW-0560">Oxidoreductase</keyword>
<organism evidence="6 7">
    <name type="scientific">Mycobacterium botniense</name>
    <dbReference type="NCBI Taxonomy" id="84962"/>
    <lineage>
        <taxon>Bacteria</taxon>
        <taxon>Bacillati</taxon>
        <taxon>Actinomycetota</taxon>
        <taxon>Actinomycetes</taxon>
        <taxon>Mycobacteriales</taxon>
        <taxon>Mycobacteriaceae</taxon>
        <taxon>Mycobacterium</taxon>
    </lineage>
</organism>
<name>A0A7I9Y2C0_9MYCO</name>
<keyword evidence="2" id="KW-0521">NADP</keyword>
<dbReference type="GO" id="GO:0008677">
    <property type="term" value="F:2-dehydropantoate 2-reductase activity"/>
    <property type="evidence" value="ECO:0007669"/>
    <property type="project" value="InterPro"/>
</dbReference>
<dbReference type="PANTHER" id="PTHR21708">
    <property type="entry name" value="PROBABLE 2-DEHYDROPANTOATE 2-REDUCTASE"/>
    <property type="match status" value="1"/>
</dbReference>
<dbReference type="InterPro" id="IPR013752">
    <property type="entry name" value="KPA_reductase"/>
</dbReference>
<keyword evidence="7" id="KW-1185">Reference proteome</keyword>
<dbReference type="Pfam" id="PF08546">
    <property type="entry name" value="ApbA_C"/>
    <property type="match status" value="1"/>
</dbReference>
<dbReference type="SUPFAM" id="SSF48179">
    <property type="entry name" value="6-phosphogluconate dehydrogenase C-terminal domain-like"/>
    <property type="match status" value="1"/>
</dbReference>
<dbReference type="EMBL" id="BLKW01000004">
    <property type="protein sequence ID" value="GFG76174.1"/>
    <property type="molecule type" value="Genomic_DNA"/>
</dbReference>
<dbReference type="Pfam" id="PF02558">
    <property type="entry name" value="ApbA"/>
    <property type="match status" value="1"/>
</dbReference>
<accession>A0A7I9Y2C0</accession>
<dbReference type="NCBIfam" id="NF005091">
    <property type="entry name" value="PRK06522.2-2"/>
    <property type="match status" value="1"/>
</dbReference>
<dbReference type="InterPro" id="IPR003710">
    <property type="entry name" value="ApbA"/>
</dbReference>
<dbReference type="NCBIfam" id="TIGR00745">
    <property type="entry name" value="apbA_panE"/>
    <property type="match status" value="1"/>
</dbReference>
<gene>
    <name evidence="6" type="ORF">MBOT_35390</name>
</gene>
<protein>
    <submittedName>
        <fullName evidence="6">Putative 2-dehydropantoate 2-reductase</fullName>
    </submittedName>
</protein>
<feature type="domain" description="Ketopantoate reductase N-terminal" evidence="4">
    <location>
        <begin position="66"/>
        <end position="206"/>
    </location>
</feature>
<dbReference type="GO" id="GO:0015940">
    <property type="term" value="P:pantothenate biosynthetic process"/>
    <property type="evidence" value="ECO:0007669"/>
    <property type="project" value="InterPro"/>
</dbReference>
<evidence type="ECO:0000259" key="5">
    <source>
        <dbReference type="Pfam" id="PF08546"/>
    </source>
</evidence>
<evidence type="ECO:0000256" key="2">
    <source>
        <dbReference type="ARBA" id="ARBA00022857"/>
    </source>
</evidence>
<dbReference type="NCBIfam" id="NF009541">
    <property type="entry name" value="PRK12921.1-1"/>
    <property type="match status" value="1"/>
</dbReference>
<dbReference type="InterPro" id="IPR013332">
    <property type="entry name" value="KPR_N"/>
</dbReference>
<dbReference type="GO" id="GO:0005737">
    <property type="term" value="C:cytoplasm"/>
    <property type="evidence" value="ECO:0007669"/>
    <property type="project" value="TreeGrafter"/>
</dbReference>
<proteinExistence type="inferred from homology"/>
<feature type="domain" description="Ketopantoate reductase C-terminal" evidence="5">
    <location>
        <begin position="230"/>
        <end position="350"/>
    </location>
</feature>
<dbReference type="PANTHER" id="PTHR21708:SF26">
    <property type="entry name" value="2-DEHYDROPANTOATE 2-REDUCTASE"/>
    <property type="match status" value="1"/>
</dbReference>
<dbReference type="InterPro" id="IPR008927">
    <property type="entry name" value="6-PGluconate_DH-like_C_sf"/>
</dbReference>
<evidence type="ECO:0000256" key="1">
    <source>
        <dbReference type="ARBA" id="ARBA00007870"/>
    </source>
</evidence>
<evidence type="ECO:0000313" key="7">
    <source>
        <dbReference type="Proteomes" id="UP000465361"/>
    </source>
</evidence>
<dbReference type="InterPro" id="IPR051402">
    <property type="entry name" value="KPR-Related"/>
</dbReference>
<sequence length="356" mass="37542">MKITPPWSRRRATHPASVTFCPASDARNEPAAWLRSTHTPHLKGIVSGATSDQSRGGNFGAIDTHIALVGPGAVGTTVAALLHAAGHPVLLCGRTPREQIELRPDGADPIVVPGPVCTDPAEITTAADVVVLAVKATQNDAARGWLARLCDERTVVAVLQNGVEHIERVRPHCPSSAIVPGIVWFSAETHPQGWVRLRGEARLVLPTGAAAATIAELLRSAGCTVDCDPDFTTAAWRKLLANAVAGLMALSGRRSGMFRRTDVAALARRYVAECLAAARAEGARLGDEVAAELVEMFRRAPADMGTSMLADREAGRPLEWDIRNGVIIRKARTHGLATPISEVVVPLLAAASDGPG</sequence>
<dbReference type="InterPro" id="IPR013328">
    <property type="entry name" value="6PGD_dom2"/>
</dbReference>
<dbReference type="Gene3D" id="3.40.50.720">
    <property type="entry name" value="NAD(P)-binding Rossmann-like Domain"/>
    <property type="match status" value="1"/>
</dbReference>
<evidence type="ECO:0000259" key="4">
    <source>
        <dbReference type="Pfam" id="PF02558"/>
    </source>
</evidence>
<dbReference type="Gene3D" id="1.10.1040.10">
    <property type="entry name" value="N-(1-d-carboxylethyl)-l-norvaline Dehydrogenase, domain 2"/>
    <property type="match status" value="1"/>
</dbReference>
<evidence type="ECO:0000313" key="6">
    <source>
        <dbReference type="EMBL" id="GFG76174.1"/>
    </source>
</evidence>
<comment type="similarity">
    <text evidence="1">Belongs to the ketopantoate reductase family.</text>
</comment>